<reference evidence="4" key="1">
    <citation type="journal article" date="2017" name="Front. Plant Sci.">
        <title>Climate Clever Clovers: New Paradigm to Reduce the Environmental Footprint of Ruminants by Breeding Low Methanogenic Forages Utilizing Haplotype Variation.</title>
        <authorList>
            <person name="Kaur P."/>
            <person name="Appels R."/>
            <person name="Bayer P.E."/>
            <person name="Keeble-Gagnere G."/>
            <person name="Wang J."/>
            <person name="Hirakawa H."/>
            <person name="Shirasawa K."/>
            <person name="Vercoe P."/>
            <person name="Stefanova K."/>
            <person name="Durmic Z."/>
            <person name="Nichols P."/>
            <person name="Revell C."/>
            <person name="Isobe S.N."/>
            <person name="Edwards D."/>
            <person name="Erskine W."/>
        </authorList>
    </citation>
    <scope>NUCLEOTIDE SEQUENCE [LARGE SCALE GENOMIC DNA]</scope>
    <source>
        <strain evidence="4">cv. Daliak</strain>
    </source>
</reference>
<dbReference type="Proteomes" id="UP000242715">
    <property type="component" value="Unassembled WGS sequence"/>
</dbReference>
<protein>
    <recommendedName>
        <fullName evidence="2">Terpene synthase metal-binding domain-containing protein</fullName>
    </recommendedName>
</protein>
<evidence type="ECO:0000313" key="4">
    <source>
        <dbReference type="Proteomes" id="UP000242715"/>
    </source>
</evidence>
<dbReference type="OrthoDB" id="1936865at2759"/>
<evidence type="ECO:0000259" key="2">
    <source>
        <dbReference type="Pfam" id="PF03936"/>
    </source>
</evidence>
<dbReference type="InterPro" id="IPR008949">
    <property type="entry name" value="Isoprenoid_synthase_dom_sf"/>
</dbReference>
<dbReference type="PANTHER" id="PTHR31225">
    <property type="entry name" value="OS04G0344100 PROTEIN-RELATED"/>
    <property type="match status" value="1"/>
</dbReference>
<dbReference type="GO" id="GO:0000287">
    <property type="term" value="F:magnesium ion binding"/>
    <property type="evidence" value="ECO:0007669"/>
    <property type="project" value="InterPro"/>
</dbReference>
<evidence type="ECO:0000313" key="3">
    <source>
        <dbReference type="EMBL" id="GAU30097.1"/>
    </source>
</evidence>
<evidence type="ECO:0000256" key="1">
    <source>
        <dbReference type="ARBA" id="ARBA00022723"/>
    </source>
</evidence>
<sequence length="127" mass="14685">MEDLVHLQENPNIIKFSAMILRLANDLGTYKREKETGDIPKSIRCYMNETGASEEEAREYIKSMMFTLWKKMNKEAHTSSFSQSFIDTAINIGRMALFMYQHGDGHSIQDPEIQNPIESLLWRPING</sequence>
<dbReference type="GO" id="GO:0010333">
    <property type="term" value="F:terpene synthase activity"/>
    <property type="evidence" value="ECO:0007669"/>
    <property type="project" value="InterPro"/>
</dbReference>
<accession>A0A2Z6NK15</accession>
<dbReference type="AlphaFoldDB" id="A0A2Z6NK15"/>
<gene>
    <name evidence="3" type="ORF">TSUD_55810</name>
</gene>
<dbReference type="InterPro" id="IPR050148">
    <property type="entry name" value="Terpene_synthase-like"/>
</dbReference>
<dbReference type="EMBL" id="DF973417">
    <property type="protein sequence ID" value="GAU30097.1"/>
    <property type="molecule type" value="Genomic_DNA"/>
</dbReference>
<feature type="domain" description="Terpene synthase metal-binding" evidence="2">
    <location>
        <begin position="4"/>
        <end position="71"/>
    </location>
</feature>
<keyword evidence="1" id="KW-0479">Metal-binding</keyword>
<proteinExistence type="predicted"/>
<keyword evidence="4" id="KW-1185">Reference proteome</keyword>
<dbReference type="Gene3D" id="1.10.600.10">
    <property type="entry name" value="Farnesyl Diphosphate Synthase"/>
    <property type="match status" value="1"/>
</dbReference>
<dbReference type="InterPro" id="IPR005630">
    <property type="entry name" value="Terpene_synthase_metal-bd"/>
</dbReference>
<name>A0A2Z6NK15_TRISU</name>
<dbReference type="SUPFAM" id="SSF48576">
    <property type="entry name" value="Terpenoid synthases"/>
    <property type="match status" value="1"/>
</dbReference>
<dbReference type="PANTHER" id="PTHR31225:SF244">
    <property type="entry name" value="1,8-CINEOLE SYNTHASE 1, CHLOROPLASTIC-RELATED"/>
    <property type="match status" value="1"/>
</dbReference>
<dbReference type="Pfam" id="PF03936">
    <property type="entry name" value="Terpene_synth_C"/>
    <property type="match status" value="1"/>
</dbReference>
<organism evidence="3 4">
    <name type="scientific">Trifolium subterraneum</name>
    <name type="common">Subterranean clover</name>
    <dbReference type="NCBI Taxonomy" id="3900"/>
    <lineage>
        <taxon>Eukaryota</taxon>
        <taxon>Viridiplantae</taxon>
        <taxon>Streptophyta</taxon>
        <taxon>Embryophyta</taxon>
        <taxon>Tracheophyta</taxon>
        <taxon>Spermatophyta</taxon>
        <taxon>Magnoliopsida</taxon>
        <taxon>eudicotyledons</taxon>
        <taxon>Gunneridae</taxon>
        <taxon>Pentapetalae</taxon>
        <taxon>rosids</taxon>
        <taxon>fabids</taxon>
        <taxon>Fabales</taxon>
        <taxon>Fabaceae</taxon>
        <taxon>Papilionoideae</taxon>
        <taxon>50 kb inversion clade</taxon>
        <taxon>NPAAA clade</taxon>
        <taxon>Hologalegina</taxon>
        <taxon>IRL clade</taxon>
        <taxon>Trifolieae</taxon>
        <taxon>Trifolium</taxon>
    </lineage>
</organism>
<dbReference type="GO" id="GO:0016114">
    <property type="term" value="P:terpenoid biosynthetic process"/>
    <property type="evidence" value="ECO:0007669"/>
    <property type="project" value="InterPro"/>
</dbReference>